<keyword evidence="1" id="KW-0813">Transport</keyword>
<protein>
    <submittedName>
        <fullName evidence="10">Sugar ABC transporter ATP-binding protein</fullName>
    </submittedName>
</protein>
<dbReference type="InterPro" id="IPR003439">
    <property type="entry name" value="ABC_transporter-like_ATP-bd"/>
</dbReference>
<feature type="domain" description="ABC transporter" evidence="9">
    <location>
        <begin position="1"/>
        <end position="237"/>
    </location>
</feature>
<sequence length="496" mass="54674">MKQIKKSFGSVQALRGVDFKLRRGTVHALMGENGAGKSTLMKILAGVQGYDEGEIRINDKVAVIGSVRDAISAGVSMIHQELSPVLEMSIAENIFLGREKITGRFPIVNSHFMNKEAAEMMKNQVGMDINPNTKMKDLNVAQMQMVEIVKAISQGADIIIMDEPTSAITETEVEKLFALIRELTEKGKSIIYISHKMDEIFQISDEITVLRDGELVGSDLAKNLDDTKLIKMMVGRELNEVYPKVKVEPGEVLLEVKNLGKTDKFRDISFKVCRGEIVGFAGLVGAGRTEVAEAIFGFKPADNGDICVKGKSVKIKSPADGIKEGIAFVSEDRKEVGLNLISSIKDNITLANLEKYCACNFIINNRVEKEKAQEYSKQFNVKAPSINTKVGQLSGGNQQKVILAKWVSCDPDIIIMDEPTRGIDVGAKSEIYRMMCELAKQGKCIIMISSEMPEVFGMSDRIYVLSHGRLKGVFDKSEFDQENILACASGKSKEEL</sequence>
<proteinExistence type="predicted"/>
<dbReference type="InterPro" id="IPR027417">
    <property type="entry name" value="P-loop_NTPase"/>
</dbReference>
<dbReference type="InterPro" id="IPR050107">
    <property type="entry name" value="ABC_carbohydrate_import_ATPase"/>
</dbReference>
<evidence type="ECO:0000256" key="5">
    <source>
        <dbReference type="ARBA" id="ARBA00022741"/>
    </source>
</evidence>
<dbReference type="EMBL" id="JAMZFW010000029">
    <property type="protein sequence ID" value="MCP1103491.1"/>
    <property type="molecule type" value="Genomic_DNA"/>
</dbReference>
<gene>
    <name evidence="10" type="ORF">NK125_13885</name>
</gene>
<evidence type="ECO:0000256" key="4">
    <source>
        <dbReference type="ARBA" id="ARBA00022737"/>
    </source>
</evidence>
<evidence type="ECO:0000256" key="1">
    <source>
        <dbReference type="ARBA" id="ARBA00022448"/>
    </source>
</evidence>
<evidence type="ECO:0000256" key="3">
    <source>
        <dbReference type="ARBA" id="ARBA00022597"/>
    </source>
</evidence>
<evidence type="ECO:0000259" key="9">
    <source>
        <dbReference type="PROSITE" id="PS50893"/>
    </source>
</evidence>
<keyword evidence="2" id="KW-1003">Cell membrane</keyword>
<dbReference type="GO" id="GO:0005524">
    <property type="term" value="F:ATP binding"/>
    <property type="evidence" value="ECO:0007669"/>
    <property type="project" value="UniProtKB-KW"/>
</dbReference>
<dbReference type="Pfam" id="PF00005">
    <property type="entry name" value="ABC_tran"/>
    <property type="match status" value="2"/>
</dbReference>
<accession>A0ABT1EF76</accession>
<evidence type="ECO:0000256" key="8">
    <source>
        <dbReference type="ARBA" id="ARBA00023136"/>
    </source>
</evidence>
<keyword evidence="8" id="KW-0472">Membrane</keyword>
<keyword evidence="6 10" id="KW-0067">ATP-binding</keyword>
<evidence type="ECO:0000313" key="11">
    <source>
        <dbReference type="Proteomes" id="UP001523566"/>
    </source>
</evidence>
<evidence type="ECO:0000256" key="7">
    <source>
        <dbReference type="ARBA" id="ARBA00022967"/>
    </source>
</evidence>
<organism evidence="10 11">
    <name type="scientific">Aequitasia blattaphilus</name>
    <dbReference type="NCBI Taxonomy" id="2949332"/>
    <lineage>
        <taxon>Bacteria</taxon>
        <taxon>Bacillati</taxon>
        <taxon>Bacillota</taxon>
        <taxon>Clostridia</taxon>
        <taxon>Lachnospirales</taxon>
        <taxon>Lachnospiraceae</taxon>
        <taxon>Aequitasia</taxon>
    </lineage>
</organism>
<dbReference type="SMART" id="SM00382">
    <property type="entry name" value="AAA"/>
    <property type="match status" value="2"/>
</dbReference>
<dbReference type="PANTHER" id="PTHR43790:SF3">
    <property type="entry name" value="D-ALLOSE IMPORT ATP-BINDING PROTEIN ALSA-RELATED"/>
    <property type="match status" value="1"/>
</dbReference>
<dbReference type="PANTHER" id="PTHR43790">
    <property type="entry name" value="CARBOHYDRATE TRANSPORT ATP-BINDING PROTEIN MG119-RELATED"/>
    <property type="match status" value="1"/>
</dbReference>
<reference evidence="10 11" key="1">
    <citation type="journal article" date="2022" name="Genome Biol. Evol.">
        <title>Host diet, physiology and behaviors set the stage for Lachnospiraceae cladogenesis.</title>
        <authorList>
            <person name="Vera-Ponce De Leon A."/>
            <person name="Schneider M."/>
            <person name="Jahnes B.C."/>
            <person name="Sadowski V."/>
            <person name="Camuy-Velez L.A."/>
            <person name="Duan J."/>
            <person name="Sabree Z.L."/>
        </authorList>
    </citation>
    <scope>NUCLEOTIDE SEQUENCE [LARGE SCALE GENOMIC DNA]</scope>
    <source>
        <strain evidence="10 11">PAL113</strain>
    </source>
</reference>
<keyword evidence="5" id="KW-0547">Nucleotide-binding</keyword>
<dbReference type="CDD" id="cd03216">
    <property type="entry name" value="ABC_Carb_Monos_I"/>
    <property type="match status" value="1"/>
</dbReference>
<keyword evidence="11" id="KW-1185">Reference proteome</keyword>
<dbReference type="Proteomes" id="UP001523566">
    <property type="component" value="Unassembled WGS sequence"/>
</dbReference>
<keyword evidence="3" id="KW-0762">Sugar transport</keyword>
<dbReference type="CDD" id="cd03215">
    <property type="entry name" value="ABC_Carb_Monos_II"/>
    <property type="match status" value="1"/>
</dbReference>
<dbReference type="SUPFAM" id="SSF52540">
    <property type="entry name" value="P-loop containing nucleoside triphosphate hydrolases"/>
    <property type="match status" value="2"/>
</dbReference>
<feature type="domain" description="ABC transporter" evidence="9">
    <location>
        <begin position="247"/>
        <end position="492"/>
    </location>
</feature>
<evidence type="ECO:0000256" key="2">
    <source>
        <dbReference type="ARBA" id="ARBA00022475"/>
    </source>
</evidence>
<dbReference type="InterPro" id="IPR003593">
    <property type="entry name" value="AAA+_ATPase"/>
</dbReference>
<evidence type="ECO:0000313" key="10">
    <source>
        <dbReference type="EMBL" id="MCP1103491.1"/>
    </source>
</evidence>
<comment type="caution">
    <text evidence="10">The sequence shown here is derived from an EMBL/GenBank/DDBJ whole genome shotgun (WGS) entry which is preliminary data.</text>
</comment>
<dbReference type="PROSITE" id="PS50893">
    <property type="entry name" value="ABC_TRANSPORTER_2"/>
    <property type="match status" value="2"/>
</dbReference>
<dbReference type="InterPro" id="IPR017871">
    <property type="entry name" value="ABC_transporter-like_CS"/>
</dbReference>
<evidence type="ECO:0000256" key="6">
    <source>
        <dbReference type="ARBA" id="ARBA00022840"/>
    </source>
</evidence>
<dbReference type="RefSeq" id="WP_262067282.1">
    <property type="nucleotide sequence ID" value="NZ_JAMXOD010000029.1"/>
</dbReference>
<dbReference type="Gene3D" id="3.40.50.300">
    <property type="entry name" value="P-loop containing nucleotide triphosphate hydrolases"/>
    <property type="match status" value="2"/>
</dbReference>
<dbReference type="PROSITE" id="PS00211">
    <property type="entry name" value="ABC_TRANSPORTER_1"/>
    <property type="match status" value="1"/>
</dbReference>
<keyword evidence="4" id="KW-0677">Repeat</keyword>
<name>A0ABT1EF76_9FIRM</name>
<keyword evidence="7" id="KW-1278">Translocase</keyword>